<evidence type="ECO:0000313" key="1">
    <source>
        <dbReference type="EMBL" id="KAF5756805.1"/>
    </source>
</evidence>
<dbReference type="EMBL" id="MNCJ02000332">
    <property type="protein sequence ID" value="KAF5756805.1"/>
    <property type="molecule type" value="Genomic_DNA"/>
</dbReference>
<organism evidence="1 2">
    <name type="scientific">Helianthus annuus</name>
    <name type="common">Common sunflower</name>
    <dbReference type="NCBI Taxonomy" id="4232"/>
    <lineage>
        <taxon>Eukaryota</taxon>
        <taxon>Viridiplantae</taxon>
        <taxon>Streptophyta</taxon>
        <taxon>Embryophyta</taxon>
        <taxon>Tracheophyta</taxon>
        <taxon>Spermatophyta</taxon>
        <taxon>Magnoliopsida</taxon>
        <taxon>eudicotyledons</taxon>
        <taxon>Gunneridae</taxon>
        <taxon>Pentapetalae</taxon>
        <taxon>asterids</taxon>
        <taxon>campanulids</taxon>
        <taxon>Asterales</taxon>
        <taxon>Asteraceae</taxon>
        <taxon>Asteroideae</taxon>
        <taxon>Heliantheae alliance</taxon>
        <taxon>Heliantheae</taxon>
        <taxon>Helianthus</taxon>
    </lineage>
</organism>
<accession>A0A9K3GVB5</accession>
<comment type="caution">
    <text evidence="1">The sequence shown here is derived from an EMBL/GenBank/DDBJ whole genome shotgun (WGS) entry which is preliminary data.</text>
</comment>
<proteinExistence type="predicted"/>
<name>A0A9K3GVB5_HELAN</name>
<reference evidence="1" key="1">
    <citation type="journal article" date="2017" name="Nature">
        <title>The sunflower genome provides insights into oil metabolism, flowering and Asterid evolution.</title>
        <authorList>
            <person name="Badouin H."/>
            <person name="Gouzy J."/>
            <person name="Grassa C.J."/>
            <person name="Murat F."/>
            <person name="Staton S.E."/>
            <person name="Cottret L."/>
            <person name="Lelandais-Briere C."/>
            <person name="Owens G.L."/>
            <person name="Carrere S."/>
            <person name="Mayjonade B."/>
            <person name="Legrand L."/>
            <person name="Gill N."/>
            <person name="Kane N.C."/>
            <person name="Bowers J.E."/>
            <person name="Hubner S."/>
            <person name="Bellec A."/>
            <person name="Berard A."/>
            <person name="Berges H."/>
            <person name="Blanchet N."/>
            <person name="Boniface M.C."/>
            <person name="Brunel D."/>
            <person name="Catrice O."/>
            <person name="Chaidir N."/>
            <person name="Claudel C."/>
            <person name="Donnadieu C."/>
            <person name="Faraut T."/>
            <person name="Fievet G."/>
            <person name="Helmstetter N."/>
            <person name="King M."/>
            <person name="Knapp S.J."/>
            <person name="Lai Z."/>
            <person name="Le Paslier M.C."/>
            <person name="Lippi Y."/>
            <person name="Lorenzon L."/>
            <person name="Mandel J.R."/>
            <person name="Marage G."/>
            <person name="Marchand G."/>
            <person name="Marquand E."/>
            <person name="Bret-Mestries E."/>
            <person name="Morien E."/>
            <person name="Nambeesan S."/>
            <person name="Nguyen T."/>
            <person name="Pegot-Espagnet P."/>
            <person name="Pouilly N."/>
            <person name="Raftis F."/>
            <person name="Sallet E."/>
            <person name="Schiex T."/>
            <person name="Thomas J."/>
            <person name="Vandecasteele C."/>
            <person name="Vares D."/>
            <person name="Vear F."/>
            <person name="Vautrin S."/>
            <person name="Crespi M."/>
            <person name="Mangin B."/>
            <person name="Burke J.M."/>
            <person name="Salse J."/>
            <person name="Munos S."/>
            <person name="Vincourt P."/>
            <person name="Rieseberg L.H."/>
            <person name="Langlade N.B."/>
        </authorList>
    </citation>
    <scope>NUCLEOTIDE SEQUENCE</scope>
    <source>
        <tissue evidence="1">Leaves</tissue>
    </source>
</reference>
<protein>
    <submittedName>
        <fullName evidence="1">Uncharacterized protein</fullName>
    </submittedName>
</protein>
<gene>
    <name evidence="1" type="ORF">HanXRQr2_Chr17g0819151</name>
</gene>
<dbReference type="AlphaFoldDB" id="A0A9K3GVB5"/>
<sequence>MALNSLLNEKGITRSSYMTLIKAPAPALVHLNSTQFKLLTNQNTEYIKFNHRRTDEKHIML</sequence>
<evidence type="ECO:0000313" key="2">
    <source>
        <dbReference type="Proteomes" id="UP000215914"/>
    </source>
</evidence>
<dbReference type="Proteomes" id="UP000215914">
    <property type="component" value="Unassembled WGS sequence"/>
</dbReference>
<dbReference type="Gramene" id="mRNA:HanXRQr2_Chr17g0819151">
    <property type="protein sequence ID" value="CDS:HanXRQr2_Chr17g0819151.1"/>
    <property type="gene ID" value="HanXRQr2_Chr17g0819151"/>
</dbReference>
<keyword evidence="2" id="KW-1185">Reference proteome</keyword>
<reference evidence="1" key="2">
    <citation type="submission" date="2020-06" db="EMBL/GenBank/DDBJ databases">
        <title>Helianthus annuus Genome sequencing and assembly Release 2.</title>
        <authorList>
            <person name="Gouzy J."/>
            <person name="Langlade N."/>
            <person name="Munos S."/>
        </authorList>
    </citation>
    <scope>NUCLEOTIDE SEQUENCE</scope>
    <source>
        <tissue evidence="1">Leaves</tissue>
    </source>
</reference>